<dbReference type="AlphaFoldDB" id="A0A1G6B1W6"/>
<name>A0A1G6B1W6_9BACT</name>
<dbReference type="SUPFAM" id="SSF53850">
    <property type="entry name" value="Periplasmic binding protein-like II"/>
    <property type="match status" value="1"/>
</dbReference>
<dbReference type="PANTHER" id="PTHR42941">
    <property type="entry name" value="SLL1037 PROTEIN"/>
    <property type="match status" value="1"/>
</dbReference>
<dbReference type="Pfam" id="PF16868">
    <property type="entry name" value="NMT1_3"/>
    <property type="match status" value="1"/>
</dbReference>
<dbReference type="STRING" id="617002.SAMN05660653_00736"/>
<keyword evidence="1" id="KW-0732">Signal</keyword>
<feature type="signal peptide" evidence="1">
    <location>
        <begin position="1"/>
        <end position="26"/>
    </location>
</feature>
<dbReference type="EMBL" id="FMXO01000003">
    <property type="protein sequence ID" value="SDB14661.1"/>
    <property type="molecule type" value="Genomic_DNA"/>
</dbReference>
<dbReference type="Proteomes" id="UP000198771">
    <property type="component" value="Unassembled WGS sequence"/>
</dbReference>
<organism evidence="2 3">
    <name type="scientific">Desulfonatronum thiosulfatophilum</name>
    <dbReference type="NCBI Taxonomy" id="617002"/>
    <lineage>
        <taxon>Bacteria</taxon>
        <taxon>Pseudomonadati</taxon>
        <taxon>Thermodesulfobacteriota</taxon>
        <taxon>Desulfovibrionia</taxon>
        <taxon>Desulfovibrionales</taxon>
        <taxon>Desulfonatronaceae</taxon>
        <taxon>Desulfonatronum</taxon>
    </lineage>
</organism>
<dbReference type="InterPro" id="IPR011852">
    <property type="entry name" value="TRAP_TAXI"/>
</dbReference>
<dbReference type="Gene3D" id="3.40.190.10">
    <property type="entry name" value="Periplasmic binding protein-like II"/>
    <property type="match status" value="2"/>
</dbReference>
<evidence type="ECO:0000313" key="3">
    <source>
        <dbReference type="Proteomes" id="UP000198771"/>
    </source>
</evidence>
<dbReference type="CDD" id="cd13520">
    <property type="entry name" value="PBP2_TAXI_TRAP"/>
    <property type="match status" value="1"/>
</dbReference>
<evidence type="ECO:0000313" key="2">
    <source>
        <dbReference type="EMBL" id="SDB14661.1"/>
    </source>
</evidence>
<evidence type="ECO:0008006" key="4">
    <source>
        <dbReference type="Google" id="ProtNLM"/>
    </source>
</evidence>
<dbReference type="RefSeq" id="WP_244148628.1">
    <property type="nucleotide sequence ID" value="NZ_FMXO01000003.1"/>
</dbReference>
<keyword evidence="3" id="KW-1185">Reference proteome</keyword>
<proteinExistence type="predicted"/>
<evidence type="ECO:0000256" key="1">
    <source>
        <dbReference type="SAM" id="SignalP"/>
    </source>
</evidence>
<accession>A0A1G6B1W6</accession>
<sequence>MRTKLMTFLMGLAALALSFGVTPAEAQRASFLAFGGGPTGGTFNYFANGISIYLSRAMTNVEISSEGSGGSGENLRRLHAGQVDFGIVYAGDAYLGRNGQLPNDDREYVNVRTMGYLYGAPAQLVVRADAGINSAKDLAGKRVAVGNAGSGAALAAERFFRHMGLWDDINPQFLGYSPAASAFKDRKIDAFWVLVGYPNASIIEAATQDNIALVNLHKDAEESGFYSEFPFYARVEIPADTYRGQSEPVVTFQDSTFWMTNVKVSDDVVYDALKIIYSPEGLQHMVTAHSAAREMSIEGGLNGASVLLHPGAAKFWSEQGVAIPENLKP</sequence>
<gene>
    <name evidence="2" type="ORF">SAMN05660653_00736</name>
</gene>
<reference evidence="2 3" key="1">
    <citation type="submission" date="2016-10" db="EMBL/GenBank/DDBJ databases">
        <authorList>
            <person name="de Groot N.N."/>
        </authorList>
    </citation>
    <scope>NUCLEOTIDE SEQUENCE [LARGE SCALE GENOMIC DNA]</scope>
    <source>
        <strain evidence="2 3">ASO4-2</strain>
    </source>
</reference>
<dbReference type="PANTHER" id="PTHR42941:SF1">
    <property type="entry name" value="SLL1037 PROTEIN"/>
    <property type="match status" value="1"/>
</dbReference>
<dbReference type="NCBIfam" id="TIGR02122">
    <property type="entry name" value="TRAP_TAXI"/>
    <property type="match status" value="1"/>
</dbReference>
<feature type="chain" id="PRO_5011689192" description="TRAP transporter solute receptor, TAXI family" evidence="1">
    <location>
        <begin position="27"/>
        <end position="329"/>
    </location>
</feature>
<protein>
    <recommendedName>
        <fullName evidence="4">TRAP transporter solute receptor, TAXI family</fullName>
    </recommendedName>
</protein>